<evidence type="ECO:0000259" key="5">
    <source>
        <dbReference type="Pfam" id="PF24883"/>
    </source>
</evidence>
<dbReference type="PROSITE" id="PS50082">
    <property type="entry name" value="WD_REPEATS_2"/>
    <property type="match status" value="4"/>
</dbReference>
<evidence type="ECO:0000256" key="3">
    <source>
        <dbReference type="PROSITE-ProRule" id="PRU00221"/>
    </source>
</evidence>
<dbReference type="CDD" id="cd00200">
    <property type="entry name" value="WD40"/>
    <property type="match status" value="1"/>
</dbReference>
<dbReference type="InterPro" id="IPR015943">
    <property type="entry name" value="WD40/YVTN_repeat-like_dom_sf"/>
</dbReference>
<dbReference type="Pfam" id="PF00400">
    <property type="entry name" value="WD40"/>
    <property type="match status" value="4"/>
</dbReference>
<dbReference type="InterPro" id="IPR020472">
    <property type="entry name" value="WD40_PAC1"/>
</dbReference>
<evidence type="ECO:0000256" key="2">
    <source>
        <dbReference type="ARBA" id="ARBA00022737"/>
    </source>
</evidence>
<feature type="repeat" description="WD" evidence="3">
    <location>
        <begin position="442"/>
        <end position="483"/>
    </location>
</feature>
<feature type="repeat" description="WD" evidence="3">
    <location>
        <begin position="399"/>
        <end position="440"/>
    </location>
</feature>
<dbReference type="PANTHER" id="PTHR22847:SF637">
    <property type="entry name" value="WD REPEAT DOMAIN 5B"/>
    <property type="match status" value="1"/>
</dbReference>
<dbReference type="InterPro" id="IPR056884">
    <property type="entry name" value="NPHP3-like_N"/>
</dbReference>
<comment type="caution">
    <text evidence="6">The sequence shown here is derived from an EMBL/GenBank/DDBJ whole genome shotgun (WGS) entry which is preliminary data.</text>
</comment>
<feature type="repeat" description="WD" evidence="3">
    <location>
        <begin position="527"/>
        <end position="557"/>
    </location>
</feature>
<dbReference type="InterPro" id="IPR001680">
    <property type="entry name" value="WD40_rpt"/>
</dbReference>
<feature type="repeat" description="WD" evidence="3">
    <location>
        <begin position="485"/>
        <end position="526"/>
    </location>
</feature>
<evidence type="ECO:0000256" key="4">
    <source>
        <dbReference type="SAM" id="MobiDB-lite"/>
    </source>
</evidence>
<reference evidence="6" key="1">
    <citation type="submission" date="2021-01" db="EMBL/GenBank/DDBJ databases">
        <authorList>
            <person name="Kaushik A."/>
        </authorList>
    </citation>
    <scope>NUCLEOTIDE SEQUENCE</scope>
    <source>
        <strain evidence="6">AG5</strain>
    </source>
</reference>
<dbReference type="InterPro" id="IPR011047">
    <property type="entry name" value="Quinoprotein_ADH-like_sf"/>
</dbReference>
<dbReference type="Proteomes" id="UP000663827">
    <property type="component" value="Unassembled WGS sequence"/>
</dbReference>
<dbReference type="EMBL" id="CAJNJQ010000023">
    <property type="protein sequence ID" value="CAE7051486.1"/>
    <property type="molecule type" value="Genomic_DNA"/>
</dbReference>
<dbReference type="SMART" id="SM00320">
    <property type="entry name" value="WD40"/>
    <property type="match status" value="4"/>
</dbReference>
<feature type="compositionally biased region" description="Low complexity" evidence="4">
    <location>
        <begin position="25"/>
        <end position="36"/>
    </location>
</feature>
<dbReference type="PROSITE" id="PS50294">
    <property type="entry name" value="WD_REPEATS_REGION"/>
    <property type="match status" value="4"/>
</dbReference>
<name>A0A8H3HKF3_9AGAM</name>
<dbReference type="PROSITE" id="PS00678">
    <property type="entry name" value="WD_REPEATS_1"/>
    <property type="match status" value="1"/>
</dbReference>
<dbReference type="PRINTS" id="PR00320">
    <property type="entry name" value="GPROTEINBRPT"/>
</dbReference>
<feature type="region of interest" description="Disordered" evidence="4">
    <location>
        <begin position="1"/>
        <end position="43"/>
    </location>
</feature>
<protein>
    <recommendedName>
        <fullName evidence="5">Nephrocystin 3-like N-terminal domain-containing protein</fullName>
    </recommendedName>
</protein>
<accession>A0A8H3HKF3</accession>
<evidence type="ECO:0000313" key="7">
    <source>
        <dbReference type="Proteomes" id="UP000663827"/>
    </source>
</evidence>
<feature type="compositionally biased region" description="Basic residues" evidence="4">
    <location>
        <begin position="9"/>
        <end position="19"/>
    </location>
</feature>
<evidence type="ECO:0000313" key="6">
    <source>
        <dbReference type="EMBL" id="CAE7051486.1"/>
    </source>
</evidence>
<dbReference type="SUPFAM" id="SSF52540">
    <property type="entry name" value="P-loop containing nucleoside triphosphate hydrolases"/>
    <property type="match status" value="1"/>
</dbReference>
<feature type="domain" description="Nephrocystin 3-like N-terminal" evidence="5">
    <location>
        <begin position="262"/>
        <end position="334"/>
    </location>
</feature>
<dbReference type="PANTHER" id="PTHR22847">
    <property type="entry name" value="WD40 REPEAT PROTEIN"/>
    <property type="match status" value="1"/>
</dbReference>
<keyword evidence="2" id="KW-0677">Repeat</keyword>
<gene>
    <name evidence="6" type="ORF">RDB_LOCUS1266</name>
</gene>
<proteinExistence type="predicted"/>
<dbReference type="Gene3D" id="2.130.10.10">
    <property type="entry name" value="YVTN repeat-like/Quinoprotein amine dehydrogenase"/>
    <property type="match status" value="2"/>
</dbReference>
<dbReference type="Pfam" id="PF24883">
    <property type="entry name" value="NPHP3_N"/>
    <property type="match status" value="1"/>
</dbReference>
<keyword evidence="1 3" id="KW-0853">WD repeat</keyword>
<organism evidence="6 7">
    <name type="scientific">Rhizoctonia solani</name>
    <dbReference type="NCBI Taxonomy" id="456999"/>
    <lineage>
        <taxon>Eukaryota</taxon>
        <taxon>Fungi</taxon>
        <taxon>Dikarya</taxon>
        <taxon>Basidiomycota</taxon>
        <taxon>Agaricomycotina</taxon>
        <taxon>Agaricomycetes</taxon>
        <taxon>Cantharellales</taxon>
        <taxon>Ceratobasidiaceae</taxon>
        <taxon>Rhizoctonia</taxon>
    </lineage>
</organism>
<dbReference type="AlphaFoldDB" id="A0A8H3HKF3"/>
<dbReference type="GO" id="GO:1990234">
    <property type="term" value="C:transferase complex"/>
    <property type="evidence" value="ECO:0007669"/>
    <property type="project" value="UniProtKB-ARBA"/>
</dbReference>
<dbReference type="SUPFAM" id="SSF50998">
    <property type="entry name" value="Quinoprotein alcohol dehydrogenase-like"/>
    <property type="match status" value="1"/>
</dbReference>
<dbReference type="InterPro" id="IPR019775">
    <property type="entry name" value="WD40_repeat_CS"/>
</dbReference>
<dbReference type="InterPro" id="IPR027417">
    <property type="entry name" value="P-loop_NTPase"/>
</dbReference>
<evidence type="ECO:0000256" key="1">
    <source>
        <dbReference type="ARBA" id="ARBA00022574"/>
    </source>
</evidence>
<sequence>MDFKDFKGIFKRGRKKKPGHGTQASSSSTDVPSPESRILDISPPPGPSMGVSALIVQPLAPLPASSSFGPSQTESTVNDTWTNLAAFVDLLHQAPGFAPVVSVIDNLSWFIRAHETFVISQRDYQTLRGQLETLFKDLLTHFSSGTPPAMTASILNLCRAIGTELQQVYGTRDRDMISRLMQVEHDTDKITGCYRRIQAHLERVVLNASLNILKIVDEQATEAQLNRLNPSMPARYNSADAHVVHRRECTANTRKQVLLDLTAWKDNPDGEKVCWINGMAGTGKTTITNTLCSILDQSYELGASFFCARSLPACRDVKLILPTIAYQLARFSDPTIDVWETQTGQLVDTIGPIETDGSYRIDYQLNWPAAIILHERRVVCGSYSGRIYMWRGDKLCFEAAGHDDPVYAIAFSPGGEFFASSSESGEVILWDASSGERLLEPLTGHSGQVRIVTFSPDGSVFASGSGDTTVRLWTSDTGLMVGDPLRGHTGEVFSVAFSCAGRQLVSGSADMTVRMWDVATGMSKAVYRGHTDLVLSVSLSPDATQIVTGSADMTMRLSNIPGLTGALSSSPCDVSSESLSGTPANIAHDNSTWEWEMDEDGWVRNSRNHLLLWVPPDLRSILLWPQNSKLISRRGCIELDFSSARIGDRWESCYQPL</sequence>